<dbReference type="SUPFAM" id="SSF88723">
    <property type="entry name" value="PIN domain-like"/>
    <property type="match status" value="1"/>
</dbReference>
<dbReference type="AlphaFoldDB" id="A0A975BKC1"/>
<dbReference type="GO" id="GO:0016787">
    <property type="term" value="F:hydrolase activity"/>
    <property type="evidence" value="ECO:0007669"/>
    <property type="project" value="UniProtKB-KW"/>
</dbReference>
<organism evidence="9 10">
    <name type="scientific">Desulfonema magnum</name>
    <dbReference type="NCBI Taxonomy" id="45655"/>
    <lineage>
        <taxon>Bacteria</taxon>
        <taxon>Pseudomonadati</taxon>
        <taxon>Thermodesulfobacteriota</taxon>
        <taxon>Desulfobacteria</taxon>
        <taxon>Desulfobacterales</taxon>
        <taxon>Desulfococcaceae</taxon>
        <taxon>Desulfonema</taxon>
    </lineage>
</organism>
<dbReference type="EMBL" id="CP061800">
    <property type="protein sequence ID" value="QTA87304.1"/>
    <property type="molecule type" value="Genomic_DNA"/>
</dbReference>
<comment type="similarity">
    <text evidence="7">Belongs to the PINc/VapC protein family.</text>
</comment>
<dbReference type="PANTHER" id="PTHR33653">
    <property type="entry name" value="RIBONUCLEASE VAPC2"/>
    <property type="match status" value="1"/>
</dbReference>
<dbReference type="RefSeq" id="WP_207682549.1">
    <property type="nucleotide sequence ID" value="NZ_CP061800.1"/>
</dbReference>
<dbReference type="Pfam" id="PF01850">
    <property type="entry name" value="PIN"/>
    <property type="match status" value="1"/>
</dbReference>
<evidence type="ECO:0000259" key="8">
    <source>
        <dbReference type="Pfam" id="PF01850"/>
    </source>
</evidence>
<dbReference type="Gene3D" id="3.40.50.1010">
    <property type="entry name" value="5'-nuclease"/>
    <property type="match status" value="1"/>
</dbReference>
<keyword evidence="3" id="KW-0540">Nuclease</keyword>
<dbReference type="GO" id="GO:0004518">
    <property type="term" value="F:nuclease activity"/>
    <property type="evidence" value="ECO:0007669"/>
    <property type="project" value="UniProtKB-KW"/>
</dbReference>
<dbReference type="GO" id="GO:0046872">
    <property type="term" value="F:metal ion binding"/>
    <property type="evidence" value="ECO:0007669"/>
    <property type="project" value="UniProtKB-KW"/>
</dbReference>
<sequence>MSGMLVDSNVILDIFENNPKWADWSESVLHRHSMIHTLYINPVIYSEISVGFKRIEELEEAIAGCEFQILQIPREALFRAGKAFFEYRRRGGNKISPLPDFYIGAHAVVTGMSLITRDISRFRSYFPSVRLITPEQT</sequence>
<evidence type="ECO:0000256" key="1">
    <source>
        <dbReference type="ARBA" id="ARBA00001946"/>
    </source>
</evidence>
<keyword evidence="4" id="KW-0479">Metal-binding</keyword>
<protein>
    <submittedName>
        <fullName evidence="9">PIN domain-containing protein</fullName>
    </submittedName>
</protein>
<feature type="domain" description="PIN" evidence="8">
    <location>
        <begin position="4"/>
        <end position="119"/>
    </location>
</feature>
<accession>A0A975BKC1</accession>
<dbReference type="KEGG" id="dmm:dnm_033340"/>
<dbReference type="InterPro" id="IPR002716">
    <property type="entry name" value="PIN_dom"/>
</dbReference>
<dbReference type="InterPro" id="IPR029060">
    <property type="entry name" value="PIN-like_dom_sf"/>
</dbReference>
<evidence type="ECO:0000256" key="7">
    <source>
        <dbReference type="ARBA" id="ARBA00038093"/>
    </source>
</evidence>
<gene>
    <name evidence="9" type="ORF">dnm_033340</name>
</gene>
<dbReference type="PANTHER" id="PTHR33653:SF1">
    <property type="entry name" value="RIBONUCLEASE VAPC2"/>
    <property type="match status" value="1"/>
</dbReference>
<reference evidence="9" key="1">
    <citation type="journal article" date="2021" name="Microb. Physiol.">
        <title>Proteogenomic Insights into the Physiology of Marine, Sulfate-Reducing, Filamentous Desulfonema limicola and Desulfonema magnum.</title>
        <authorList>
            <person name="Schnaars V."/>
            <person name="Wohlbrand L."/>
            <person name="Scheve S."/>
            <person name="Hinrichs C."/>
            <person name="Reinhardt R."/>
            <person name="Rabus R."/>
        </authorList>
    </citation>
    <scope>NUCLEOTIDE SEQUENCE</scope>
    <source>
        <strain evidence="9">4be13</strain>
    </source>
</reference>
<proteinExistence type="inferred from homology"/>
<evidence type="ECO:0000256" key="3">
    <source>
        <dbReference type="ARBA" id="ARBA00022722"/>
    </source>
</evidence>
<evidence type="ECO:0000313" key="10">
    <source>
        <dbReference type="Proteomes" id="UP000663722"/>
    </source>
</evidence>
<keyword evidence="2" id="KW-1277">Toxin-antitoxin system</keyword>
<evidence type="ECO:0000256" key="4">
    <source>
        <dbReference type="ARBA" id="ARBA00022723"/>
    </source>
</evidence>
<keyword evidence="6" id="KW-0460">Magnesium</keyword>
<dbReference type="Proteomes" id="UP000663722">
    <property type="component" value="Chromosome"/>
</dbReference>
<keyword evidence="5" id="KW-0378">Hydrolase</keyword>
<comment type="cofactor">
    <cofactor evidence="1">
        <name>Mg(2+)</name>
        <dbReference type="ChEBI" id="CHEBI:18420"/>
    </cofactor>
</comment>
<keyword evidence="10" id="KW-1185">Reference proteome</keyword>
<evidence type="ECO:0000313" key="9">
    <source>
        <dbReference type="EMBL" id="QTA87304.1"/>
    </source>
</evidence>
<evidence type="ECO:0000256" key="2">
    <source>
        <dbReference type="ARBA" id="ARBA00022649"/>
    </source>
</evidence>
<evidence type="ECO:0000256" key="5">
    <source>
        <dbReference type="ARBA" id="ARBA00022801"/>
    </source>
</evidence>
<name>A0A975BKC1_9BACT</name>
<dbReference type="InterPro" id="IPR050556">
    <property type="entry name" value="Type_II_TA_system_RNase"/>
</dbReference>
<evidence type="ECO:0000256" key="6">
    <source>
        <dbReference type="ARBA" id="ARBA00022842"/>
    </source>
</evidence>